<dbReference type="CDD" id="cd00156">
    <property type="entry name" value="REC"/>
    <property type="match status" value="1"/>
</dbReference>
<dbReference type="InterPro" id="IPR001789">
    <property type="entry name" value="Sig_transdc_resp-reg_receiver"/>
</dbReference>
<dbReference type="PROSITE" id="PS50110">
    <property type="entry name" value="RESPONSE_REGULATORY"/>
    <property type="match status" value="1"/>
</dbReference>
<keyword evidence="2" id="KW-0902">Two-component regulatory system</keyword>
<comment type="caution">
    <text evidence="10">The sequence shown here is derived from an EMBL/GenBank/DDBJ whole genome shotgun (WGS) entry which is preliminary data.</text>
</comment>
<dbReference type="GO" id="GO:0000976">
    <property type="term" value="F:transcription cis-regulatory region binding"/>
    <property type="evidence" value="ECO:0007669"/>
    <property type="project" value="TreeGrafter"/>
</dbReference>
<dbReference type="InterPro" id="IPR036388">
    <property type="entry name" value="WH-like_DNA-bd_sf"/>
</dbReference>
<evidence type="ECO:0000313" key="10">
    <source>
        <dbReference type="EMBL" id="TYK32097.1"/>
    </source>
</evidence>
<dbReference type="InterPro" id="IPR001867">
    <property type="entry name" value="OmpR/PhoB-type_DNA-bd"/>
</dbReference>
<evidence type="ECO:0000259" key="8">
    <source>
        <dbReference type="PROSITE" id="PS50110"/>
    </source>
</evidence>
<dbReference type="Pfam" id="PF00486">
    <property type="entry name" value="Trans_reg_C"/>
    <property type="match status" value="1"/>
</dbReference>
<dbReference type="SMART" id="SM00862">
    <property type="entry name" value="Trans_reg_C"/>
    <property type="match status" value="1"/>
</dbReference>
<dbReference type="GO" id="GO:0006355">
    <property type="term" value="P:regulation of DNA-templated transcription"/>
    <property type="evidence" value="ECO:0007669"/>
    <property type="project" value="InterPro"/>
</dbReference>
<feature type="modified residue" description="4-aspartylphosphate" evidence="6">
    <location>
        <position position="59"/>
    </location>
</feature>
<dbReference type="EMBL" id="VKLW01000040">
    <property type="protein sequence ID" value="TYK32097.1"/>
    <property type="molecule type" value="Genomic_DNA"/>
</dbReference>
<dbReference type="SMART" id="SM00448">
    <property type="entry name" value="REC"/>
    <property type="match status" value="1"/>
</dbReference>
<proteinExistence type="predicted"/>
<dbReference type="Proteomes" id="UP000324383">
    <property type="component" value="Unassembled WGS sequence"/>
</dbReference>
<dbReference type="Pfam" id="PF00072">
    <property type="entry name" value="Response_reg"/>
    <property type="match status" value="1"/>
</dbReference>
<protein>
    <submittedName>
        <fullName evidence="10">Response regulator transcription factor</fullName>
    </submittedName>
</protein>
<dbReference type="Gene3D" id="3.40.50.2300">
    <property type="match status" value="1"/>
</dbReference>
<gene>
    <name evidence="10" type="ORF">FNJ60_13675</name>
</gene>
<evidence type="ECO:0000256" key="4">
    <source>
        <dbReference type="ARBA" id="ARBA00023125"/>
    </source>
</evidence>
<dbReference type="InterPro" id="IPR011006">
    <property type="entry name" value="CheY-like_superfamily"/>
</dbReference>
<dbReference type="InterPro" id="IPR039420">
    <property type="entry name" value="WalR-like"/>
</dbReference>
<feature type="domain" description="Response regulatory" evidence="8">
    <location>
        <begin position="10"/>
        <end position="124"/>
    </location>
</feature>
<dbReference type="SUPFAM" id="SSF46894">
    <property type="entry name" value="C-terminal effector domain of the bipartite response regulators"/>
    <property type="match status" value="1"/>
</dbReference>
<keyword evidence="11" id="KW-1185">Reference proteome</keyword>
<evidence type="ECO:0000256" key="3">
    <source>
        <dbReference type="ARBA" id="ARBA00023015"/>
    </source>
</evidence>
<dbReference type="InterPro" id="IPR016032">
    <property type="entry name" value="Sig_transdc_resp-reg_C-effctor"/>
</dbReference>
<evidence type="ECO:0000313" key="11">
    <source>
        <dbReference type="Proteomes" id="UP000324383"/>
    </source>
</evidence>
<dbReference type="GO" id="GO:0032993">
    <property type="term" value="C:protein-DNA complex"/>
    <property type="evidence" value="ECO:0007669"/>
    <property type="project" value="TreeGrafter"/>
</dbReference>
<reference evidence="10 11" key="1">
    <citation type="submission" date="2019-07" db="EMBL/GenBank/DDBJ databases">
        <title>Draft Genome Sequences of Bacteroides pyogenes Strains Isolated from the Uterus Holstein Dairy Cows with Metritis.</title>
        <authorList>
            <person name="Cunha F."/>
            <person name="Galvao K.N."/>
            <person name="Jeon S.J."/>
            <person name="Jeong K.C."/>
        </authorList>
    </citation>
    <scope>NUCLEOTIDE SEQUENCE [LARGE SCALE GENOMIC DNA]</scope>
    <source>
        <strain evidence="10 11">KG-31</strain>
    </source>
</reference>
<dbReference type="GO" id="GO:0005829">
    <property type="term" value="C:cytosol"/>
    <property type="evidence" value="ECO:0007669"/>
    <property type="project" value="TreeGrafter"/>
</dbReference>
<dbReference type="GO" id="GO:0000156">
    <property type="term" value="F:phosphorelay response regulator activity"/>
    <property type="evidence" value="ECO:0007669"/>
    <property type="project" value="TreeGrafter"/>
</dbReference>
<dbReference type="PANTHER" id="PTHR48111">
    <property type="entry name" value="REGULATOR OF RPOS"/>
    <property type="match status" value="1"/>
</dbReference>
<dbReference type="PROSITE" id="PS51755">
    <property type="entry name" value="OMPR_PHOB"/>
    <property type="match status" value="1"/>
</dbReference>
<name>A0A5D3E7L6_9BACE</name>
<feature type="domain" description="OmpR/PhoB-type" evidence="9">
    <location>
        <begin position="135"/>
        <end position="234"/>
    </location>
</feature>
<evidence type="ECO:0000256" key="1">
    <source>
        <dbReference type="ARBA" id="ARBA00022553"/>
    </source>
</evidence>
<dbReference type="PANTHER" id="PTHR48111:SF1">
    <property type="entry name" value="TWO-COMPONENT RESPONSE REGULATOR ORR33"/>
    <property type="match status" value="1"/>
</dbReference>
<sequence length="236" mass="26704">MSKIATQKIKVLLVDDDTILGNEVCGELNERGFETIYLSAVYGVSEAIGRFQPDVLVFDVEIGRENGIQVAIDLFKGNPSLPIIFISSHHEVEMKEAGLSAGAVAYLDKPFSIKLLVAHIDRFARMTKTNTETYSNLLTIGSTQLDTKNRALIFDDGSIVDLRPMEFVILKELVLHANEIVSREEMYFAVWKKDTAYYNEQSLNNYIRRLRSMLEPDNKVEILLHRGVGYKLKVES</sequence>
<keyword evidence="3" id="KW-0805">Transcription regulation</keyword>
<dbReference type="RefSeq" id="WP_148728051.1">
    <property type="nucleotide sequence ID" value="NZ_CP197398.1"/>
</dbReference>
<dbReference type="AlphaFoldDB" id="A0A5D3E7L6"/>
<evidence type="ECO:0000256" key="6">
    <source>
        <dbReference type="PROSITE-ProRule" id="PRU00169"/>
    </source>
</evidence>
<keyword evidence="1 6" id="KW-0597">Phosphoprotein</keyword>
<accession>A0A5D3E7L6</accession>
<keyword evidence="4 7" id="KW-0238">DNA-binding</keyword>
<keyword evidence="5" id="KW-0804">Transcription</keyword>
<dbReference type="Gene3D" id="1.10.10.10">
    <property type="entry name" value="Winged helix-like DNA-binding domain superfamily/Winged helix DNA-binding domain"/>
    <property type="match status" value="1"/>
</dbReference>
<dbReference type="CDD" id="cd00383">
    <property type="entry name" value="trans_reg_C"/>
    <property type="match status" value="1"/>
</dbReference>
<feature type="DNA-binding region" description="OmpR/PhoB-type" evidence="7">
    <location>
        <begin position="135"/>
        <end position="234"/>
    </location>
</feature>
<dbReference type="SUPFAM" id="SSF52172">
    <property type="entry name" value="CheY-like"/>
    <property type="match status" value="1"/>
</dbReference>
<evidence type="ECO:0000259" key="9">
    <source>
        <dbReference type="PROSITE" id="PS51755"/>
    </source>
</evidence>
<organism evidence="10 11">
    <name type="scientific">Bacteroides pyogenes</name>
    <dbReference type="NCBI Taxonomy" id="310300"/>
    <lineage>
        <taxon>Bacteria</taxon>
        <taxon>Pseudomonadati</taxon>
        <taxon>Bacteroidota</taxon>
        <taxon>Bacteroidia</taxon>
        <taxon>Bacteroidales</taxon>
        <taxon>Bacteroidaceae</taxon>
        <taxon>Bacteroides</taxon>
    </lineage>
</organism>
<evidence type="ECO:0000256" key="2">
    <source>
        <dbReference type="ARBA" id="ARBA00023012"/>
    </source>
</evidence>
<evidence type="ECO:0000256" key="5">
    <source>
        <dbReference type="ARBA" id="ARBA00023163"/>
    </source>
</evidence>
<evidence type="ECO:0000256" key="7">
    <source>
        <dbReference type="PROSITE-ProRule" id="PRU01091"/>
    </source>
</evidence>